<feature type="compositionally biased region" description="Polar residues" evidence="1">
    <location>
        <begin position="401"/>
        <end position="411"/>
    </location>
</feature>
<feature type="compositionally biased region" description="Basic residues" evidence="1">
    <location>
        <begin position="359"/>
        <end position="370"/>
    </location>
</feature>
<feature type="domain" description="SET" evidence="2">
    <location>
        <begin position="468"/>
        <end position="617"/>
    </location>
</feature>
<feature type="compositionally biased region" description="Basic and acidic residues" evidence="1">
    <location>
        <begin position="311"/>
        <end position="323"/>
    </location>
</feature>
<accession>A0A6A6U1W4</accession>
<dbReference type="AlphaFoldDB" id="A0A6A6U1W4"/>
<dbReference type="PANTHER" id="PTHR12197:SF251">
    <property type="entry name" value="EG:BACR7C10.4 PROTEIN"/>
    <property type="match status" value="1"/>
</dbReference>
<keyword evidence="4" id="KW-1185">Reference proteome</keyword>
<dbReference type="Gene3D" id="2.170.270.10">
    <property type="entry name" value="SET domain"/>
    <property type="match status" value="1"/>
</dbReference>
<name>A0A6A6U1W4_9PEZI</name>
<dbReference type="InterPro" id="IPR001214">
    <property type="entry name" value="SET_dom"/>
</dbReference>
<evidence type="ECO:0000313" key="3">
    <source>
        <dbReference type="EMBL" id="KAF2665900.1"/>
    </source>
</evidence>
<evidence type="ECO:0000259" key="2">
    <source>
        <dbReference type="PROSITE" id="PS50280"/>
    </source>
</evidence>
<dbReference type="PANTHER" id="PTHR12197">
    <property type="entry name" value="HISTONE-LYSINE N-METHYLTRANSFERASE SMYD"/>
    <property type="match status" value="1"/>
</dbReference>
<feature type="region of interest" description="Disordered" evidence="1">
    <location>
        <begin position="1"/>
        <end position="423"/>
    </location>
</feature>
<feature type="compositionally biased region" description="Low complexity" evidence="1">
    <location>
        <begin position="66"/>
        <end position="78"/>
    </location>
</feature>
<dbReference type="Proteomes" id="UP000799302">
    <property type="component" value="Unassembled WGS sequence"/>
</dbReference>
<feature type="compositionally biased region" description="Basic residues" evidence="1">
    <location>
        <begin position="197"/>
        <end position="207"/>
    </location>
</feature>
<feature type="compositionally biased region" description="Polar residues" evidence="1">
    <location>
        <begin position="300"/>
        <end position="310"/>
    </location>
</feature>
<organism evidence="3 4">
    <name type="scientific">Microthyrium microscopicum</name>
    <dbReference type="NCBI Taxonomy" id="703497"/>
    <lineage>
        <taxon>Eukaryota</taxon>
        <taxon>Fungi</taxon>
        <taxon>Dikarya</taxon>
        <taxon>Ascomycota</taxon>
        <taxon>Pezizomycotina</taxon>
        <taxon>Dothideomycetes</taxon>
        <taxon>Dothideomycetes incertae sedis</taxon>
        <taxon>Microthyriales</taxon>
        <taxon>Microthyriaceae</taxon>
        <taxon>Microthyrium</taxon>
    </lineage>
</organism>
<dbReference type="CDD" id="cd20071">
    <property type="entry name" value="SET_SMYD"/>
    <property type="match status" value="1"/>
</dbReference>
<dbReference type="InterPro" id="IPR046341">
    <property type="entry name" value="SET_dom_sf"/>
</dbReference>
<dbReference type="EMBL" id="MU004239">
    <property type="protein sequence ID" value="KAF2665900.1"/>
    <property type="molecule type" value="Genomic_DNA"/>
</dbReference>
<feature type="compositionally biased region" description="Basic residues" evidence="1">
    <location>
        <begin position="1"/>
        <end position="18"/>
    </location>
</feature>
<protein>
    <recommendedName>
        <fullName evidence="2">SET domain-containing protein</fullName>
    </recommendedName>
</protein>
<evidence type="ECO:0000256" key="1">
    <source>
        <dbReference type="SAM" id="MobiDB-lite"/>
    </source>
</evidence>
<feature type="compositionally biased region" description="Low complexity" evidence="1">
    <location>
        <begin position="19"/>
        <end position="33"/>
    </location>
</feature>
<feature type="compositionally biased region" description="Polar residues" evidence="1">
    <location>
        <begin position="371"/>
        <end position="394"/>
    </location>
</feature>
<dbReference type="PROSITE" id="PS50280">
    <property type="entry name" value="SET"/>
    <property type="match status" value="1"/>
</dbReference>
<reference evidence="3" key="1">
    <citation type="journal article" date="2020" name="Stud. Mycol.">
        <title>101 Dothideomycetes genomes: a test case for predicting lifestyles and emergence of pathogens.</title>
        <authorList>
            <person name="Haridas S."/>
            <person name="Albert R."/>
            <person name="Binder M."/>
            <person name="Bloem J."/>
            <person name="Labutti K."/>
            <person name="Salamov A."/>
            <person name="Andreopoulos B."/>
            <person name="Baker S."/>
            <person name="Barry K."/>
            <person name="Bills G."/>
            <person name="Bluhm B."/>
            <person name="Cannon C."/>
            <person name="Castanera R."/>
            <person name="Culley D."/>
            <person name="Daum C."/>
            <person name="Ezra D."/>
            <person name="Gonzalez J."/>
            <person name="Henrissat B."/>
            <person name="Kuo A."/>
            <person name="Liang C."/>
            <person name="Lipzen A."/>
            <person name="Lutzoni F."/>
            <person name="Magnuson J."/>
            <person name="Mondo S."/>
            <person name="Nolan M."/>
            <person name="Ohm R."/>
            <person name="Pangilinan J."/>
            <person name="Park H.-J."/>
            <person name="Ramirez L."/>
            <person name="Alfaro M."/>
            <person name="Sun H."/>
            <person name="Tritt A."/>
            <person name="Yoshinaga Y."/>
            <person name="Zwiers L.-H."/>
            <person name="Turgeon B."/>
            <person name="Goodwin S."/>
            <person name="Spatafora J."/>
            <person name="Crous P."/>
            <person name="Grigoriev I."/>
        </authorList>
    </citation>
    <scope>NUCLEOTIDE SEQUENCE</scope>
    <source>
        <strain evidence="3">CBS 115976</strain>
    </source>
</reference>
<proteinExistence type="predicted"/>
<dbReference type="SUPFAM" id="SSF82199">
    <property type="entry name" value="SET domain"/>
    <property type="match status" value="1"/>
</dbReference>
<evidence type="ECO:0000313" key="4">
    <source>
        <dbReference type="Proteomes" id="UP000799302"/>
    </source>
</evidence>
<dbReference type="Pfam" id="PF00856">
    <property type="entry name" value="SET"/>
    <property type="match status" value="1"/>
</dbReference>
<gene>
    <name evidence="3" type="ORF">BT63DRAFT_43523</name>
</gene>
<sequence length="790" mass="87258">MAPKKKTAAKKIAAKTTKKAAASKAKVAETTKTSQSKAAPLKSKVAKTPKTSQSKAAPRKSKATKATKAATAVKTTKALQSRDSPSNPTTPTTPAPTPGVRRSLRNQGKDPSPPPSSPKRKIAKRATKDPKISKGKTTLLNKLKAKKQQIENGDSSSEHSTPKANAKPLKNIRPTGYSGIKPKDEESPTIAAQERKGKGKSPKKSAKGKTAANTSHVTPSGAVGKRGRPSQSSKLAPKKTTKRPSTKERIPRASVKKTNSLHNQVKKALRVDKATDRFFAPLLTQAQDSQDSSDNKRVSESSSDDAMNSEKSAELDLRNENKPKGKKWRRKVTLGPNGSPRTPEWETDDSSPASNQKTPRSKSSRKRHSTPSRPTRQSRPAGANFSSGQNSWGSNADVHSAASTSTPSINEQAPPVGVVTSSKRKLKELGAKNIERPNIKPKQKNKSNFSPLDTTVLDIPLEDDKLSLPFNLSKYAAVVAIPFKGRGVLSLLPHIPAGSILFAERSLLEWNNESDQSMLSAYNALSKYQLRRLRQLAPSGGSAEMRARTNYWSPDMDNRPDSRDASEEIVSVFWRASFFNHSCMPNCDIEVHAAQGVRVRTTVDIPLQGTELTLCYLAFADILNATRARRTLLRNWDFDCICEACGPLKQRVNDNASRARVRALKRALDVTGVDEESRFRLPQIRDQKRAEHDVDELAELATNLRLWMLAFNVYTLGIFIWARSRQTVAESRMMQHYYKLQELRAINKDSWSWPPESQGPEYIVAGMKPEDIRTVVKAKQRSHWRHKLHS</sequence>
<dbReference type="InterPro" id="IPR050869">
    <property type="entry name" value="H3K4_H4K5_MeTrfase"/>
</dbReference>
<dbReference type="GO" id="GO:0005634">
    <property type="term" value="C:nucleus"/>
    <property type="evidence" value="ECO:0007669"/>
    <property type="project" value="TreeGrafter"/>
</dbReference>